<proteinExistence type="inferred from homology"/>
<dbReference type="InterPro" id="IPR036291">
    <property type="entry name" value="NAD(P)-bd_dom_sf"/>
</dbReference>
<comment type="caution">
    <text evidence="4">The sequence shown here is derived from an EMBL/GenBank/DDBJ whole genome shotgun (WGS) entry which is preliminary data.</text>
</comment>
<dbReference type="CDD" id="cd05254">
    <property type="entry name" value="dTDP_HR_like_SDR_e"/>
    <property type="match status" value="1"/>
</dbReference>
<dbReference type="GO" id="GO:0019305">
    <property type="term" value="P:dTDP-rhamnose biosynthetic process"/>
    <property type="evidence" value="ECO:0007669"/>
    <property type="project" value="UniProtKB-UniPathway"/>
</dbReference>
<comment type="pathway">
    <text evidence="2">Carbohydrate biosynthesis; dTDP-L-rhamnose biosynthesis.</text>
</comment>
<reference evidence="4 5" key="1">
    <citation type="journal article" date="2015" name="MBio">
        <title>Genome-Resolved Metagenomic Analysis Reveals Roles for Candidate Phyla and Other Microbial Community Members in Biogeochemical Transformations in Oil Reservoirs.</title>
        <authorList>
            <person name="Hu P."/>
            <person name="Tom L."/>
            <person name="Singh A."/>
            <person name="Thomas B.C."/>
            <person name="Baker B.J."/>
            <person name="Piceno Y.M."/>
            <person name="Andersen G.L."/>
            <person name="Banfield J.F."/>
        </authorList>
    </citation>
    <scope>NUCLEOTIDE SEQUENCE [LARGE SCALE GENOMIC DNA]</scope>
    <source>
        <strain evidence="4">46_16</strain>
    </source>
</reference>
<accession>A0A101FX95</accession>
<evidence type="ECO:0000256" key="1">
    <source>
        <dbReference type="ARBA" id="ARBA00010944"/>
    </source>
</evidence>
<feature type="domain" description="RmlD-like substrate binding" evidence="3">
    <location>
        <begin position="1"/>
        <end position="291"/>
    </location>
</feature>
<evidence type="ECO:0000259" key="3">
    <source>
        <dbReference type="Pfam" id="PF04321"/>
    </source>
</evidence>
<keyword evidence="2" id="KW-0560">Oxidoreductase</keyword>
<dbReference type="Proteomes" id="UP000064249">
    <property type="component" value="Unassembled WGS sequence"/>
</dbReference>
<dbReference type="PANTHER" id="PTHR10491:SF4">
    <property type="entry name" value="METHIONINE ADENOSYLTRANSFERASE 2 SUBUNIT BETA"/>
    <property type="match status" value="1"/>
</dbReference>
<name>A0A101FX95_9CHLR</name>
<dbReference type="PATRIC" id="fig|167964.4.peg.835"/>
<evidence type="ECO:0000313" key="5">
    <source>
        <dbReference type="Proteomes" id="UP000064249"/>
    </source>
</evidence>
<gene>
    <name evidence="4" type="ORF">XD73_1013</name>
</gene>
<dbReference type="Pfam" id="PF04321">
    <property type="entry name" value="RmlD_sub_bind"/>
    <property type="match status" value="1"/>
</dbReference>
<dbReference type="AlphaFoldDB" id="A0A101FX95"/>
<dbReference type="EC" id="1.1.1.133" evidence="2"/>
<dbReference type="PANTHER" id="PTHR10491">
    <property type="entry name" value="DTDP-4-DEHYDRORHAMNOSE REDUCTASE"/>
    <property type="match status" value="1"/>
</dbReference>
<organism evidence="4 5">
    <name type="scientific">Anaerolinea thermophila</name>
    <dbReference type="NCBI Taxonomy" id="167964"/>
    <lineage>
        <taxon>Bacteria</taxon>
        <taxon>Bacillati</taxon>
        <taxon>Chloroflexota</taxon>
        <taxon>Anaerolineae</taxon>
        <taxon>Anaerolineales</taxon>
        <taxon>Anaerolineaceae</taxon>
        <taxon>Anaerolinea</taxon>
    </lineage>
</organism>
<keyword evidence="2" id="KW-0521">NADP</keyword>
<dbReference type="GO" id="GO:0008831">
    <property type="term" value="F:dTDP-4-dehydrorhamnose reductase activity"/>
    <property type="evidence" value="ECO:0007669"/>
    <property type="project" value="UniProtKB-EC"/>
</dbReference>
<evidence type="ECO:0000256" key="2">
    <source>
        <dbReference type="RuleBase" id="RU364082"/>
    </source>
</evidence>
<protein>
    <recommendedName>
        <fullName evidence="2">dTDP-4-dehydrorhamnose reductase</fullName>
        <ecNumber evidence="2">1.1.1.133</ecNumber>
    </recommendedName>
</protein>
<dbReference type="InterPro" id="IPR029903">
    <property type="entry name" value="RmlD-like-bd"/>
</dbReference>
<dbReference type="EMBL" id="LGFU01000070">
    <property type="protein sequence ID" value="KUK46114.1"/>
    <property type="molecule type" value="Genomic_DNA"/>
</dbReference>
<evidence type="ECO:0000313" key="4">
    <source>
        <dbReference type="EMBL" id="KUK46114.1"/>
    </source>
</evidence>
<dbReference type="UniPathway" id="UPA00124"/>
<sequence length="305" mass="33878">MRLLVTGASGLLGLNLGLLAQHLGYEVVGLVHSHQLQGVPFKIEAVNLLETPKALDAIKGLHPDAIIHCAAIANLHQAEKFPDLAQTLNADVPGELAGAAFDWGVPFLHISTDAIFDGEKGAYVETDPPNPLSVYARSKLAGEHRVQEANPNALIARVVFYGWSLSGNRSLSEFFYNNLKDQVSHKGFTDTFFSPLYVEDLGEVLLEMLDKNLKGVYHVVSPEHLSKYEFGVRIAEKFGFDPNLVQPIKMSEMKREAPRSPKLILDPGKVQKDLGHLLPSVDSGIDRLYQRWQEGYHLKLQRFSY</sequence>
<comment type="function">
    <text evidence="2">Catalyzes the reduction of dTDP-6-deoxy-L-lyxo-4-hexulose to yield dTDP-L-rhamnose.</text>
</comment>
<dbReference type="InterPro" id="IPR005913">
    <property type="entry name" value="dTDP_dehydrorham_reduct"/>
</dbReference>
<dbReference type="Gene3D" id="3.40.50.720">
    <property type="entry name" value="NAD(P)-binding Rossmann-like Domain"/>
    <property type="match status" value="1"/>
</dbReference>
<dbReference type="SUPFAM" id="SSF51735">
    <property type="entry name" value="NAD(P)-binding Rossmann-fold domains"/>
    <property type="match status" value="1"/>
</dbReference>
<comment type="similarity">
    <text evidence="1 2">Belongs to the dTDP-4-dehydrorhamnose reductase family.</text>
</comment>